<evidence type="ECO:0008006" key="3">
    <source>
        <dbReference type="Google" id="ProtNLM"/>
    </source>
</evidence>
<dbReference type="Gene3D" id="3.40.50.1240">
    <property type="entry name" value="Phosphoglycerate mutase-like"/>
    <property type="match status" value="1"/>
</dbReference>
<dbReference type="PANTHER" id="PTHR48100:SF1">
    <property type="entry name" value="HISTIDINE PHOSPHATASE FAMILY PROTEIN-RELATED"/>
    <property type="match status" value="1"/>
</dbReference>
<proteinExistence type="predicted"/>
<dbReference type="EMBL" id="CAJNNV010030172">
    <property type="protein sequence ID" value="CAE8631580.1"/>
    <property type="molecule type" value="Genomic_DNA"/>
</dbReference>
<reference evidence="1" key="1">
    <citation type="submission" date="2021-02" db="EMBL/GenBank/DDBJ databases">
        <authorList>
            <person name="Dougan E. K."/>
            <person name="Rhodes N."/>
            <person name="Thang M."/>
            <person name="Chan C."/>
        </authorList>
    </citation>
    <scope>NUCLEOTIDE SEQUENCE</scope>
</reference>
<dbReference type="SMART" id="SM00855">
    <property type="entry name" value="PGAM"/>
    <property type="match status" value="1"/>
</dbReference>
<accession>A0A813H1R2</accession>
<protein>
    <recommendedName>
        <fullName evidence="3">Phosphoglycerate mutase (2,3-diphosphoglycerate-dependent)</fullName>
    </recommendedName>
</protein>
<feature type="non-terminal residue" evidence="1">
    <location>
        <position position="248"/>
    </location>
</feature>
<comment type="caution">
    <text evidence="1">The sequence shown here is derived from an EMBL/GenBank/DDBJ whole genome shotgun (WGS) entry which is preliminary data.</text>
</comment>
<name>A0A813H1R2_POLGL</name>
<gene>
    <name evidence="1" type="ORF">PGLA1383_LOCUS47656</name>
</gene>
<sequence>MAAKHVILVRHGESCAQLFSMSQRRNANGDAALADQLRDPYLSELGVQQALDLSGRWAYEGVSPALVVASPLSRALQTAQILFPFTEAGAPVIVVHPALRETPPGGANKVGRATQPECMGRPVEDLQRDTQLQRQGVRSSSNVDWSLMPDATLGPWWSELVETPEDVEARLNIFCSWLEQRPESLVVVVCHFNIIQCLLALRRLKVQNCSPIACHVEGRKWQCLEPAESLEEHAARGVKGDGLEAQEA</sequence>
<dbReference type="SUPFAM" id="SSF53254">
    <property type="entry name" value="Phosphoglycerate mutase-like"/>
    <property type="match status" value="1"/>
</dbReference>
<dbReference type="Pfam" id="PF00300">
    <property type="entry name" value="His_Phos_1"/>
    <property type="match status" value="1"/>
</dbReference>
<dbReference type="Proteomes" id="UP000654075">
    <property type="component" value="Unassembled WGS sequence"/>
</dbReference>
<evidence type="ECO:0000313" key="1">
    <source>
        <dbReference type="EMBL" id="CAE8631580.1"/>
    </source>
</evidence>
<dbReference type="GO" id="GO:0016791">
    <property type="term" value="F:phosphatase activity"/>
    <property type="evidence" value="ECO:0007669"/>
    <property type="project" value="TreeGrafter"/>
</dbReference>
<keyword evidence="2" id="KW-1185">Reference proteome</keyword>
<dbReference type="CDD" id="cd07067">
    <property type="entry name" value="HP_PGM_like"/>
    <property type="match status" value="1"/>
</dbReference>
<evidence type="ECO:0000313" key="2">
    <source>
        <dbReference type="Proteomes" id="UP000654075"/>
    </source>
</evidence>
<dbReference type="InterPro" id="IPR029033">
    <property type="entry name" value="His_PPase_superfam"/>
</dbReference>
<organism evidence="1 2">
    <name type="scientific">Polarella glacialis</name>
    <name type="common">Dinoflagellate</name>
    <dbReference type="NCBI Taxonomy" id="89957"/>
    <lineage>
        <taxon>Eukaryota</taxon>
        <taxon>Sar</taxon>
        <taxon>Alveolata</taxon>
        <taxon>Dinophyceae</taxon>
        <taxon>Suessiales</taxon>
        <taxon>Suessiaceae</taxon>
        <taxon>Polarella</taxon>
    </lineage>
</organism>
<dbReference type="InterPro" id="IPR050275">
    <property type="entry name" value="PGM_Phosphatase"/>
</dbReference>
<dbReference type="InterPro" id="IPR013078">
    <property type="entry name" value="His_Pase_superF_clade-1"/>
</dbReference>
<dbReference type="OrthoDB" id="496981at2759"/>
<dbReference type="GO" id="GO:0005737">
    <property type="term" value="C:cytoplasm"/>
    <property type="evidence" value="ECO:0007669"/>
    <property type="project" value="TreeGrafter"/>
</dbReference>
<dbReference type="AlphaFoldDB" id="A0A813H1R2"/>
<dbReference type="PANTHER" id="PTHR48100">
    <property type="entry name" value="BROAD-SPECIFICITY PHOSPHATASE YOR283W-RELATED"/>
    <property type="match status" value="1"/>
</dbReference>